<dbReference type="PANTHER" id="PTHR24026">
    <property type="entry name" value="FAT ATYPICAL CADHERIN-RELATED"/>
    <property type="match status" value="1"/>
</dbReference>
<comment type="subcellular location">
    <subcellularLocation>
        <location evidence="1">Membrane</location>
    </subcellularLocation>
</comment>
<proteinExistence type="predicted"/>
<accession>A0A1I8HBE0</accession>
<keyword evidence="4 7" id="KW-0106">Calcium</keyword>
<evidence type="ECO:0000256" key="7">
    <source>
        <dbReference type="PROSITE-ProRule" id="PRU00043"/>
    </source>
</evidence>
<feature type="domain" description="Cadherin" evidence="9">
    <location>
        <begin position="327"/>
        <end position="433"/>
    </location>
</feature>
<evidence type="ECO:0000256" key="1">
    <source>
        <dbReference type="ARBA" id="ARBA00004370"/>
    </source>
</evidence>
<dbReference type="GO" id="GO:0007156">
    <property type="term" value="P:homophilic cell adhesion via plasma membrane adhesion molecules"/>
    <property type="evidence" value="ECO:0007669"/>
    <property type="project" value="InterPro"/>
</dbReference>
<dbReference type="Proteomes" id="UP000095280">
    <property type="component" value="Unplaced"/>
</dbReference>
<dbReference type="Gene3D" id="2.60.40.60">
    <property type="entry name" value="Cadherins"/>
    <property type="match status" value="4"/>
</dbReference>
<feature type="domain" description="Cadherin" evidence="9">
    <location>
        <begin position="434"/>
        <end position="534"/>
    </location>
</feature>
<dbReference type="SMART" id="SM00112">
    <property type="entry name" value="CA"/>
    <property type="match status" value="2"/>
</dbReference>
<sequence length="534" mass="56322">MAVHSLILIVPLLLLTAAGTASAQCSSSPVPKEVNETSPVGTVIEVLDSSYNQVATPTIDAVYACYFELVNSTLRLKRQFNLENFTSCVDDSTVTPLSPQSIQIGCSGGGVTATFLVRLVDVNEFPPTFEPNVFRVNVSEAIALGTSIIQLNSYVKDKDFSNVRTFNILIVSGSNNDFGMNSGITSGIVTVQRALDYDAGPRQYVMNISAADLAYESTSLPLPLTGYATLIVDVQDADDLSPVFSESSYSLYFMENDTSYLNRSLETSPVLLARDGDIGINQTINYAIESGSKLGNAYQTDKPTSRISVTLCLVTVGDKNDNAPVMSSGVYNVSVAENSLINTYVTAVKASDADLGENATFIFVLNDTTGAFQIDANSGLVTVANPALLDREARSSFTILVWARESLTPEQFASPASQLTVNLIDVNDNAPAFNASSYAFVVSEDALVGTPIGAVFATDGDADVASGNGRIGRYDIVWSGSGVSALVGLNPTTGVLTTKAGLTGASAKLVLQVSAEDAASPVSARLRSTVVVEI</sequence>
<dbReference type="PANTHER" id="PTHR24026:SF126">
    <property type="entry name" value="PROTOCADHERIN FAT 4"/>
    <property type="match status" value="1"/>
</dbReference>
<dbReference type="GO" id="GO:0005509">
    <property type="term" value="F:calcium ion binding"/>
    <property type="evidence" value="ECO:0007669"/>
    <property type="project" value="UniProtKB-UniRule"/>
</dbReference>
<feature type="chain" id="PRO_5009320034" evidence="8">
    <location>
        <begin position="24"/>
        <end position="534"/>
    </location>
</feature>
<keyword evidence="10" id="KW-1185">Reference proteome</keyword>
<dbReference type="AlphaFoldDB" id="A0A1I8HBE0"/>
<dbReference type="PROSITE" id="PS50268">
    <property type="entry name" value="CADHERIN_2"/>
    <property type="match status" value="3"/>
</dbReference>
<evidence type="ECO:0000256" key="6">
    <source>
        <dbReference type="ARBA" id="ARBA00023136"/>
    </source>
</evidence>
<name>A0A1I8HBE0_9PLAT</name>
<dbReference type="GO" id="GO:0005886">
    <property type="term" value="C:plasma membrane"/>
    <property type="evidence" value="ECO:0007669"/>
    <property type="project" value="UniProtKB-SubCell"/>
</dbReference>
<keyword evidence="6" id="KW-0472">Membrane</keyword>
<reference evidence="11" key="1">
    <citation type="submission" date="2016-11" db="UniProtKB">
        <authorList>
            <consortium name="WormBaseParasite"/>
        </authorList>
    </citation>
    <scope>IDENTIFICATION</scope>
</reference>
<evidence type="ECO:0000256" key="5">
    <source>
        <dbReference type="ARBA" id="ARBA00022989"/>
    </source>
</evidence>
<dbReference type="Pfam" id="PF00028">
    <property type="entry name" value="Cadherin"/>
    <property type="match status" value="1"/>
</dbReference>
<dbReference type="PROSITE" id="PS00232">
    <property type="entry name" value="CADHERIN_1"/>
    <property type="match status" value="1"/>
</dbReference>
<evidence type="ECO:0000256" key="2">
    <source>
        <dbReference type="ARBA" id="ARBA00022692"/>
    </source>
</evidence>
<dbReference type="InterPro" id="IPR002126">
    <property type="entry name" value="Cadherin-like_dom"/>
</dbReference>
<feature type="domain" description="Cadherin" evidence="9">
    <location>
        <begin position="130"/>
        <end position="244"/>
    </location>
</feature>
<keyword evidence="5" id="KW-1133">Transmembrane helix</keyword>
<feature type="signal peptide" evidence="8">
    <location>
        <begin position="1"/>
        <end position="23"/>
    </location>
</feature>
<evidence type="ECO:0000256" key="4">
    <source>
        <dbReference type="ARBA" id="ARBA00022837"/>
    </source>
</evidence>
<evidence type="ECO:0000256" key="3">
    <source>
        <dbReference type="ARBA" id="ARBA00022737"/>
    </source>
</evidence>
<dbReference type="InterPro" id="IPR020894">
    <property type="entry name" value="Cadherin_CS"/>
</dbReference>
<protein>
    <submittedName>
        <fullName evidence="11">Cadherin domain-containing protein</fullName>
    </submittedName>
</protein>
<dbReference type="PRINTS" id="PR00205">
    <property type="entry name" value="CADHERIN"/>
</dbReference>
<organism evidence="10 11">
    <name type="scientific">Macrostomum lignano</name>
    <dbReference type="NCBI Taxonomy" id="282301"/>
    <lineage>
        <taxon>Eukaryota</taxon>
        <taxon>Metazoa</taxon>
        <taxon>Spiralia</taxon>
        <taxon>Lophotrochozoa</taxon>
        <taxon>Platyhelminthes</taxon>
        <taxon>Rhabditophora</taxon>
        <taxon>Macrostomorpha</taxon>
        <taxon>Macrostomida</taxon>
        <taxon>Macrostomidae</taxon>
        <taxon>Macrostomum</taxon>
    </lineage>
</organism>
<evidence type="ECO:0000313" key="10">
    <source>
        <dbReference type="Proteomes" id="UP000095280"/>
    </source>
</evidence>
<evidence type="ECO:0000313" key="11">
    <source>
        <dbReference type="WBParaSite" id="maker-uti_cns_0005326-snap-gene-0.2-mRNA-1"/>
    </source>
</evidence>
<dbReference type="CDD" id="cd11304">
    <property type="entry name" value="Cadherin_repeat"/>
    <property type="match status" value="2"/>
</dbReference>
<dbReference type="SUPFAM" id="SSF49313">
    <property type="entry name" value="Cadherin-like"/>
    <property type="match status" value="4"/>
</dbReference>
<evidence type="ECO:0000256" key="8">
    <source>
        <dbReference type="SAM" id="SignalP"/>
    </source>
</evidence>
<keyword evidence="8" id="KW-0732">Signal</keyword>
<dbReference type="WBParaSite" id="maker-uti_cns_0005326-snap-gene-0.2-mRNA-1">
    <property type="protein sequence ID" value="maker-uti_cns_0005326-snap-gene-0.2-mRNA-1"/>
    <property type="gene ID" value="maker-uti_cns_0005326-snap-gene-0.2"/>
</dbReference>
<dbReference type="FunFam" id="2.60.40.60:FF:000020">
    <property type="entry name" value="Dachsous cadherin-related 1b"/>
    <property type="match status" value="1"/>
</dbReference>
<evidence type="ECO:0000259" key="9">
    <source>
        <dbReference type="PROSITE" id="PS50268"/>
    </source>
</evidence>
<keyword evidence="3" id="KW-0677">Repeat</keyword>
<keyword evidence="2" id="KW-0812">Transmembrane</keyword>
<dbReference type="InterPro" id="IPR015919">
    <property type="entry name" value="Cadherin-like_sf"/>
</dbReference>